<proteinExistence type="predicted"/>
<feature type="domain" description="Gfo/Idh/MocA-like oxidoreductase N-terminal" evidence="1">
    <location>
        <begin position="27"/>
        <end position="143"/>
    </location>
</feature>
<dbReference type="Pfam" id="PF01408">
    <property type="entry name" value="GFO_IDH_MocA"/>
    <property type="match status" value="1"/>
</dbReference>
<dbReference type="InterPro" id="IPR036291">
    <property type="entry name" value="NAD(P)-bd_dom_sf"/>
</dbReference>
<dbReference type="SUPFAM" id="SSF51735">
    <property type="entry name" value="NAD(P)-binding Rossmann-fold domains"/>
    <property type="match status" value="1"/>
</dbReference>
<sequence>MEDQDLLSRAAAHAGGMVSEVGDRRRRVVVAGTAFGRIYIQAVLSHPDRFALAGILAKGGDYSRGCAERYGVPLFTDPERIPDDVDIVCVVIRSGAIGGAGAELAKALLERGYHVLQEHPVHSSEIVECLRAARAGNAAYAVNTLYPDIKPVRQLLAAAAYLRQQQPLAFIDAACNSQVAYPLIDILGRAAGSLRPWSFQAPPLGSDSEATPFRSLTATIGGVPVTLRIQNQVHPDDPDNYSYLMHRITLGWEAGILSLADTHGPVFWNPRLHAPRDDTGRLLMEGPGTERLAVPSTVILGDEEPRDYHRVFAETWPDAVAVALARLCRDIDAPAGRARSGQWALGVSQAWRDMTAAVGMPELIRPAEPRAVCLDALRAAAAAGEW</sequence>
<dbReference type="InterPro" id="IPR000683">
    <property type="entry name" value="Gfo/Idh/MocA-like_OxRdtase_N"/>
</dbReference>
<dbReference type="NCBIfam" id="TIGR01761">
    <property type="entry name" value="thiaz-red"/>
    <property type="match status" value="1"/>
</dbReference>
<evidence type="ECO:0000259" key="1">
    <source>
        <dbReference type="Pfam" id="PF01408"/>
    </source>
</evidence>
<protein>
    <submittedName>
        <fullName evidence="3">Uncharacterized protein</fullName>
    </submittedName>
</protein>
<dbReference type="InterPro" id="IPR051450">
    <property type="entry name" value="Gfo/Idh/MocA_Oxidoreductases"/>
</dbReference>
<name>A4BLS8_9GAMM</name>
<dbReference type="Gene3D" id="3.30.360.10">
    <property type="entry name" value="Dihydrodipicolinate Reductase, domain 2"/>
    <property type="match status" value="1"/>
</dbReference>
<dbReference type="STRING" id="314278.NB231_15638"/>
<reference evidence="3 4" key="1">
    <citation type="submission" date="2006-02" db="EMBL/GenBank/DDBJ databases">
        <authorList>
            <person name="Waterbury J."/>
            <person name="Ferriera S."/>
            <person name="Johnson J."/>
            <person name="Kravitz S."/>
            <person name="Halpern A."/>
            <person name="Remington K."/>
            <person name="Beeson K."/>
            <person name="Tran B."/>
            <person name="Rogers Y.-H."/>
            <person name="Friedman R."/>
            <person name="Venter J.C."/>
        </authorList>
    </citation>
    <scope>NUCLEOTIDE SEQUENCE [LARGE SCALE GENOMIC DNA]</scope>
    <source>
        <strain evidence="3 4">Nb-231</strain>
    </source>
</reference>
<dbReference type="InterPro" id="IPR010091">
    <property type="entry name" value="Thiazolinyl_imide_reductase"/>
</dbReference>
<comment type="caution">
    <text evidence="3">The sequence shown here is derived from an EMBL/GenBank/DDBJ whole genome shotgun (WGS) entry which is preliminary data.</text>
</comment>
<dbReference type="GO" id="GO:0000166">
    <property type="term" value="F:nucleotide binding"/>
    <property type="evidence" value="ECO:0007669"/>
    <property type="project" value="InterPro"/>
</dbReference>
<evidence type="ECO:0000313" key="3">
    <source>
        <dbReference type="EMBL" id="EAR23266.1"/>
    </source>
</evidence>
<dbReference type="HOGENOM" id="CLU_065125_0_0_6"/>
<dbReference type="Proteomes" id="UP000003374">
    <property type="component" value="Unassembled WGS sequence"/>
</dbReference>
<dbReference type="PANTHER" id="PTHR43377">
    <property type="entry name" value="BILIVERDIN REDUCTASE A"/>
    <property type="match status" value="1"/>
</dbReference>
<gene>
    <name evidence="3" type="ORF">NB231_15638</name>
</gene>
<dbReference type="Gene3D" id="3.40.50.720">
    <property type="entry name" value="NAD(P)-binding Rossmann-like Domain"/>
    <property type="match status" value="1"/>
</dbReference>
<evidence type="ECO:0000313" key="4">
    <source>
        <dbReference type="Proteomes" id="UP000003374"/>
    </source>
</evidence>
<keyword evidence="4" id="KW-1185">Reference proteome</keyword>
<dbReference type="AlphaFoldDB" id="A4BLS8"/>
<organism evidence="3 4">
    <name type="scientific">Nitrococcus mobilis Nb-231</name>
    <dbReference type="NCBI Taxonomy" id="314278"/>
    <lineage>
        <taxon>Bacteria</taxon>
        <taxon>Pseudomonadati</taxon>
        <taxon>Pseudomonadota</taxon>
        <taxon>Gammaproteobacteria</taxon>
        <taxon>Chromatiales</taxon>
        <taxon>Ectothiorhodospiraceae</taxon>
        <taxon>Nitrococcus</taxon>
    </lineage>
</organism>
<dbReference type="PANTHER" id="PTHR43377:SF1">
    <property type="entry name" value="BILIVERDIN REDUCTASE A"/>
    <property type="match status" value="1"/>
</dbReference>
<dbReference type="InterPro" id="IPR048655">
    <property type="entry name" value="Irp3-like_C"/>
</dbReference>
<evidence type="ECO:0000259" key="2">
    <source>
        <dbReference type="Pfam" id="PF21390"/>
    </source>
</evidence>
<dbReference type="Pfam" id="PF21390">
    <property type="entry name" value="Irp3-like_C"/>
    <property type="match status" value="1"/>
</dbReference>
<feature type="domain" description="Thiazolinyl imine reductase-like C-terminal" evidence="2">
    <location>
        <begin position="169"/>
        <end position="268"/>
    </location>
</feature>
<dbReference type="RefSeq" id="WP_005004366.1">
    <property type="nucleotide sequence ID" value="NZ_CH672427.1"/>
</dbReference>
<dbReference type="EMBL" id="AAOF01000001">
    <property type="protein sequence ID" value="EAR23266.1"/>
    <property type="molecule type" value="Genomic_DNA"/>
</dbReference>
<accession>A4BLS8</accession>
<dbReference type="eggNOG" id="COG4693">
    <property type="taxonomic scope" value="Bacteria"/>
</dbReference>